<proteinExistence type="predicted"/>
<name>A0ABU6MIR5_9BACI</name>
<reference evidence="1 2" key="1">
    <citation type="submission" date="2023-03" db="EMBL/GenBank/DDBJ databases">
        <title>Bacillus Genome Sequencing.</title>
        <authorList>
            <person name="Dunlap C."/>
        </authorList>
    </citation>
    <scope>NUCLEOTIDE SEQUENCE [LARGE SCALE GENOMIC DNA]</scope>
    <source>
        <strain evidence="1 2">B-23453</strain>
    </source>
</reference>
<accession>A0ABU6MIR5</accession>
<protein>
    <submittedName>
        <fullName evidence="1">Uncharacterized protein</fullName>
    </submittedName>
</protein>
<gene>
    <name evidence="1" type="ORF">P4T90_16065</name>
</gene>
<organism evidence="1 2">
    <name type="scientific">Heyndrickxia acidicola</name>
    <dbReference type="NCBI Taxonomy" id="209389"/>
    <lineage>
        <taxon>Bacteria</taxon>
        <taxon>Bacillati</taxon>
        <taxon>Bacillota</taxon>
        <taxon>Bacilli</taxon>
        <taxon>Bacillales</taxon>
        <taxon>Bacillaceae</taxon>
        <taxon>Heyndrickxia</taxon>
    </lineage>
</organism>
<keyword evidence="2" id="KW-1185">Reference proteome</keyword>
<dbReference type="EMBL" id="JARMAB010000024">
    <property type="protein sequence ID" value="MED1204565.1"/>
    <property type="molecule type" value="Genomic_DNA"/>
</dbReference>
<evidence type="ECO:0000313" key="1">
    <source>
        <dbReference type="EMBL" id="MED1204565.1"/>
    </source>
</evidence>
<dbReference type="Proteomes" id="UP001341444">
    <property type="component" value="Unassembled WGS sequence"/>
</dbReference>
<sequence length="46" mass="5608">MQMDKRMKKKIMVNSYLCLKMGIISESEYKRILETFQGHERPLWSE</sequence>
<dbReference type="RefSeq" id="WP_198160227.1">
    <property type="nucleotide sequence ID" value="NZ_JARMAB010000024.1"/>
</dbReference>
<comment type="caution">
    <text evidence="1">The sequence shown here is derived from an EMBL/GenBank/DDBJ whole genome shotgun (WGS) entry which is preliminary data.</text>
</comment>
<evidence type="ECO:0000313" key="2">
    <source>
        <dbReference type="Proteomes" id="UP001341444"/>
    </source>
</evidence>